<evidence type="ECO:0000256" key="3">
    <source>
        <dbReference type="ARBA" id="ARBA00014212"/>
    </source>
</evidence>
<sequence length="320" mass="35528">MRSSLTLLLSAALALAAPTPPEDDTPLPVLIWHGLGDTFNGDGIKQIGELIDSVHEGTLVYPIGLDPDPNSDRTASWFGNTTQQIAQVCAELAAHPILSTAPAVDALGFSQGGIFLRAYVERCNFPPVRNLVTFGTPHNGISEFQACATTDWMCKGAMALLKMRTWSSFVQNRLVPAQYYRTVDPETGNASEEYLEYSNLLADINNEREVKNETYKKNIASLNKLVMFQFSDDVTVVPRESEWFAEVNGTTRTVFPLKDRPIYKEDWLGLKKLDEKDGLEFRIAPGKHMQLSDKVLKAAFKEYFGPLKASSKAPKPKLDL</sequence>
<feature type="signal peptide" evidence="9">
    <location>
        <begin position="1"/>
        <end position="16"/>
    </location>
</feature>
<evidence type="ECO:0000256" key="8">
    <source>
        <dbReference type="ARBA" id="ARBA00031934"/>
    </source>
</evidence>
<dbReference type="InterPro" id="IPR002472">
    <property type="entry name" value="Palm_thioest"/>
</dbReference>
<accession>A0A6G1I0Y9</accession>
<evidence type="ECO:0000256" key="6">
    <source>
        <dbReference type="ARBA" id="ARBA00023157"/>
    </source>
</evidence>
<dbReference type="OrthoDB" id="10263094at2759"/>
<dbReference type="InterPro" id="IPR029058">
    <property type="entry name" value="AB_hydrolase_fold"/>
</dbReference>
<protein>
    <recommendedName>
        <fullName evidence="3">Palmitoyl-protein thioesterase 1</fullName>
        <ecNumber evidence="2">3.1.2.22</ecNumber>
    </recommendedName>
    <alternativeName>
        <fullName evidence="8">Palmitoyl-protein hydrolase 1</fullName>
    </alternativeName>
</protein>
<dbReference type="PANTHER" id="PTHR11247:SF8">
    <property type="entry name" value="PALMITOYL-PROTEIN THIOESTERASE 1"/>
    <property type="match status" value="1"/>
</dbReference>
<keyword evidence="6" id="KW-1015">Disulfide bond</keyword>
<evidence type="ECO:0000256" key="4">
    <source>
        <dbReference type="ARBA" id="ARBA00022729"/>
    </source>
</evidence>
<proteinExistence type="inferred from homology"/>
<keyword evidence="4 9" id="KW-0732">Signal</keyword>
<evidence type="ECO:0000256" key="5">
    <source>
        <dbReference type="ARBA" id="ARBA00022801"/>
    </source>
</evidence>
<evidence type="ECO:0000313" key="11">
    <source>
        <dbReference type="Proteomes" id="UP000799640"/>
    </source>
</evidence>
<dbReference type="PRINTS" id="PR00414">
    <property type="entry name" value="PPTHIESTRASE"/>
</dbReference>
<dbReference type="Pfam" id="PF02089">
    <property type="entry name" value="Palm_thioest"/>
    <property type="match status" value="1"/>
</dbReference>
<evidence type="ECO:0000256" key="2">
    <source>
        <dbReference type="ARBA" id="ARBA00012423"/>
    </source>
</evidence>
<evidence type="ECO:0000256" key="7">
    <source>
        <dbReference type="ARBA" id="ARBA00023180"/>
    </source>
</evidence>
<gene>
    <name evidence="10" type="ORF">EJ06DRAFT_528810</name>
</gene>
<keyword evidence="7" id="KW-0325">Glycoprotein</keyword>
<feature type="chain" id="PRO_5026015846" description="Palmitoyl-protein thioesterase 1" evidence="9">
    <location>
        <begin position="17"/>
        <end position="320"/>
    </location>
</feature>
<dbReference type="FunFam" id="3.40.50.1820:FF:000107">
    <property type="entry name" value="Palmitoyl-protein thioesterase 1"/>
    <property type="match status" value="1"/>
</dbReference>
<keyword evidence="5" id="KW-0378">Hydrolase</keyword>
<keyword evidence="11" id="KW-1185">Reference proteome</keyword>
<dbReference type="EC" id="3.1.2.22" evidence="2"/>
<dbReference type="PANTHER" id="PTHR11247">
    <property type="entry name" value="PALMITOYL-PROTEIN THIOESTERASE/DOLICHYLDIPHOSPHATASE 1"/>
    <property type="match status" value="1"/>
</dbReference>
<dbReference type="GO" id="GO:0008474">
    <property type="term" value="F:palmitoyl-(protein) hydrolase activity"/>
    <property type="evidence" value="ECO:0007669"/>
    <property type="project" value="UniProtKB-EC"/>
</dbReference>
<dbReference type="EMBL" id="ML996692">
    <property type="protein sequence ID" value="KAF2401645.1"/>
    <property type="molecule type" value="Genomic_DNA"/>
</dbReference>
<evidence type="ECO:0000256" key="1">
    <source>
        <dbReference type="ARBA" id="ARBA00010758"/>
    </source>
</evidence>
<reference evidence="10" key="1">
    <citation type="journal article" date="2020" name="Stud. Mycol.">
        <title>101 Dothideomycetes genomes: a test case for predicting lifestyles and emergence of pathogens.</title>
        <authorList>
            <person name="Haridas S."/>
            <person name="Albert R."/>
            <person name="Binder M."/>
            <person name="Bloem J."/>
            <person name="Labutti K."/>
            <person name="Salamov A."/>
            <person name="Andreopoulos B."/>
            <person name="Baker S."/>
            <person name="Barry K."/>
            <person name="Bills G."/>
            <person name="Bluhm B."/>
            <person name="Cannon C."/>
            <person name="Castanera R."/>
            <person name="Culley D."/>
            <person name="Daum C."/>
            <person name="Ezra D."/>
            <person name="Gonzalez J."/>
            <person name="Henrissat B."/>
            <person name="Kuo A."/>
            <person name="Liang C."/>
            <person name="Lipzen A."/>
            <person name="Lutzoni F."/>
            <person name="Magnuson J."/>
            <person name="Mondo S."/>
            <person name="Nolan M."/>
            <person name="Ohm R."/>
            <person name="Pangilinan J."/>
            <person name="Park H.-J."/>
            <person name="Ramirez L."/>
            <person name="Alfaro M."/>
            <person name="Sun H."/>
            <person name="Tritt A."/>
            <person name="Yoshinaga Y."/>
            <person name="Zwiers L.-H."/>
            <person name="Turgeon B."/>
            <person name="Goodwin S."/>
            <person name="Spatafora J."/>
            <person name="Crous P."/>
            <person name="Grigoriev I."/>
        </authorList>
    </citation>
    <scope>NUCLEOTIDE SEQUENCE</scope>
    <source>
        <strain evidence="10">CBS 262.69</strain>
    </source>
</reference>
<dbReference type="Proteomes" id="UP000799640">
    <property type="component" value="Unassembled WGS sequence"/>
</dbReference>
<name>A0A6G1I0Y9_9PEZI</name>
<comment type="similarity">
    <text evidence="1">Belongs to the palmitoyl-protein thioesterase family.</text>
</comment>
<dbReference type="AlphaFoldDB" id="A0A6G1I0Y9"/>
<dbReference type="SUPFAM" id="SSF53474">
    <property type="entry name" value="alpha/beta-Hydrolases"/>
    <property type="match status" value="1"/>
</dbReference>
<organism evidence="10 11">
    <name type="scientific">Trichodelitschia bisporula</name>
    <dbReference type="NCBI Taxonomy" id="703511"/>
    <lineage>
        <taxon>Eukaryota</taxon>
        <taxon>Fungi</taxon>
        <taxon>Dikarya</taxon>
        <taxon>Ascomycota</taxon>
        <taxon>Pezizomycotina</taxon>
        <taxon>Dothideomycetes</taxon>
        <taxon>Dothideomycetes incertae sedis</taxon>
        <taxon>Phaeotrichales</taxon>
        <taxon>Phaeotrichaceae</taxon>
        <taxon>Trichodelitschia</taxon>
    </lineage>
</organism>
<dbReference type="Gene3D" id="3.40.50.1820">
    <property type="entry name" value="alpha/beta hydrolase"/>
    <property type="match status" value="1"/>
</dbReference>
<evidence type="ECO:0000256" key="9">
    <source>
        <dbReference type="SAM" id="SignalP"/>
    </source>
</evidence>
<evidence type="ECO:0000313" key="10">
    <source>
        <dbReference type="EMBL" id="KAF2401645.1"/>
    </source>
</evidence>